<dbReference type="EMBL" id="WHSC02000001">
    <property type="protein sequence ID" value="MDO6120088.1"/>
    <property type="molecule type" value="Genomic_DNA"/>
</dbReference>
<name>A0ABT8X8P1_9HYPH</name>
<comment type="caution">
    <text evidence="1">The sequence shown here is derived from an EMBL/GenBank/DDBJ whole genome shotgun (WGS) entry which is preliminary data.</text>
</comment>
<reference evidence="1" key="1">
    <citation type="submission" date="2022-04" db="EMBL/GenBank/DDBJ databases">
        <title>Shinella lacus sp. nov., a novel member of the genus Shinella from water.</title>
        <authorList>
            <person name="Deng Y."/>
        </authorList>
    </citation>
    <scope>NUCLEOTIDE SEQUENCE</scope>
    <source>
        <strain evidence="1">JCM 31239</strain>
    </source>
</reference>
<evidence type="ECO:0000313" key="2">
    <source>
        <dbReference type="Proteomes" id="UP001177080"/>
    </source>
</evidence>
<organism evidence="1 2">
    <name type="scientific">Shinella curvata</name>
    <dbReference type="NCBI Taxonomy" id="1817964"/>
    <lineage>
        <taxon>Bacteria</taxon>
        <taxon>Pseudomonadati</taxon>
        <taxon>Pseudomonadota</taxon>
        <taxon>Alphaproteobacteria</taxon>
        <taxon>Hyphomicrobiales</taxon>
        <taxon>Rhizobiaceae</taxon>
        <taxon>Shinella</taxon>
    </lineage>
</organism>
<accession>A0ABT8X8P1</accession>
<protein>
    <submittedName>
        <fullName evidence="1">Uncharacterized protein</fullName>
    </submittedName>
</protein>
<sequence length="69" mass="7578">MAAEDLVAYFRQRHGWKCRAGSAIFRDLSTFADEQRASSASVQDLYILFCVSHGMIPKDAPPGTTEGAQ</sequence>
<dbReference type="RefSeq" id="WP_244759014.1">
    <property type="nucleotide sequence ID" value="NZ_JALJCJ010000001.1"/>
</dbReference>
<gene>
    <name evidence="1" type="ORF">GB928_002695</name>
</gene>
<evidence type="ECO:0000313" key="1">
    <source>
        <dbReference type="EMBL" id="MDO6120088.1"/>
    </source>
</evidence>
<proteinExistence type="predicted"/>
<keyword evidence="2" id="KW-1185">Reference proteome</keyword>
<dbReference type="Proteomes" id="UP001177080">
    <property type="component" value="Unassembled WGS sequence"/>
</dbReference>